<name>A0ABC9Y5G5_GRUJA</name>
<dbReference type="AlphaFoldDB" id="A0ABC9Y5G5"/>
<accession>A0ABC9Y5G5</accession>
<dbReference type="EMBL" id="BAAFJT010000040">
    <property type="protein sequence ID" value="GAB0204495.1"/>
    <property type="molecule type" value="Genomic_DNA"/>
</dbReference>
<gene>
    <name evidence="2" type="ORF">GRJ2_002915100</name>
</gene>
<evidence type="ECO:0000313" key="3">
    <source>
        <dbReference type="Proteomes" id="UP001623348"/>
    </source>
</evidence>
<dbReference type="Pfam" id="PF00078">
    <property type="entry name" value="RVT_1"/>
    <property type="match status" value="1"/>
</dbReference>
<dbReference type="Proteomes" id="UP001623348">
    <property type="component" value="Unassembled WGS sequence"/>
</dbReference>
<dbReference type="InterPro" id="IPR000477">
    <property type="entry name" value="RT_dom"/>
</dbReference>
<keyword evidence="3" id="KW-1185">Reference proteome</keyword>
<evidence type="ECO:0000259" key="1">
    <source>
        <dbReference type="Pfam" id="PF00078"/>
    </source>
</evidence>
<organism evidence="2 3">
    <name type="scientific">Grus japonensis</name>
    <name type="common">Japanese crane</name>
    <name type="synonym">Red-crowned crane</name>
    <dbReference type="NCBI Taxonomy" id="30415"/>
    <lineage>
        <taxon>Eukaryota</taxon>
        <taxon>Metazoa</taxon>
        <taxon>Chordata</taxon>
        <taxon>Craniata</taxon>
        <taxon>Vertebrata</taxon>
        <taxon>Euteleostomi</taxon>
        <taxon>Archelosauria</taxon>
        <taxon>Archosauria</taxon>
        <taxon>Dinosauria</taxon>
        <taxon>Saurischia</taxon>
        <taxon>Theropoda</taxon>
        <taxon>Coelurosauria</taxon>
        <taxon>Aves</taxon>
        <taxon>Neognathae</taxon>
        <taxon>Neoaves</taxon>
        <taxon>Gruiformes</taxon>
        <taxon>Gruidae</taxon>
        <taxon>Grus</taxon>
    </lineage>
</organism>
<dbReference type="PANTHER" id="PTHR33332">
    <property type="entry name" value="REVERSE TRANSCRIPTASE DOMAIN-CONTAINING PROTEIN"/>
    <property type="match status" value="1"/>
</dbReference>
<sequence length="148" mass="16445">MEQILLEAMLRDTEDKEVIQDSQHGFSKGKSCLTNLVAFYDGVSTSVHKGRATDVIYLDFCEVFDMIPHNILLSKLERKGFEGWTVWWIKNWLDGCKFVVNGSMSKWRSVTSGVPQDSVLAPALFITLINDTIVGSSAPSASLQTTPS</sequence>
<reference evidence="2 3" key="1">
    <citation type="submission" date="2024-06" db="EMBL/GenBank/DDBJ databases">
        <title>The draft genome of Grus japonensis, version 3.</title>
        <authorList>
            <person name="Nabeshima K."/>
            <person name="Suzuki S."/>
            <person name="Onuma M."/>
        </authorList>
    </citation>
    <scope>NUCLEOTIDE SEQUENCE [LARGE SCALE GENOMIC DNA]</scope>
    <source>
        <strain evidence="2 3">451A</strain>
    </source>
</reference>
<feature type="domain" description="Reverse transcriptase" evidence="1">
    <location>
        <begin position="7"/>
        <end position="132"/>
    </location>
</feature>
<evidence type="ECO:0000313" key="2">
    <source>
        <dbReference type="EMBL" id="GAB0204495.1"/>
    </source>
</evidence>
<protein>
    <recommendedName>
        <fullName evidence="1">Reverse transcriptase domain-containing protein</fullName>
    </recommendedName>
</protein>
<proteinExistence type="predicted"/>
<comment type="caution">
    <text evidence="2">The sequence shown here is derived from an EMBL/GenBank/DDBJ whole genome shotgun (WGS) entry which is preliminary data.</text>
</comment>